<feature type="binding site" evidence="9">
    <location>
        <position position="64"/>
    </location>
    <ligand>
        <name>NADPH</name>
        <dbReference type="ChEBI" id="CHEBI:57783"/>
    </ligand>
</feature>
<feature type="binding site" evidence="9">
    <location>
        <position position="244"/>
    </location>
    <ligand>
        <name>Mn(2+)</name>
        <dbReference type="ChEBI" id="CHEBI:29035"/>
    </ligand>
</feature>
<dbReference type="HAMAP" id="MF_00183">
    <property type="entry name" value="DXP_reductoisom"/>
    <property type="match status" value="1"/>
</dbReference>
<protein>
    <recommendedName>
        <fullName evidence="9">1-deoxy-D-xylulose 5-phosphate reductoisomerase</fullName>
        <shortName evidence="9">DXP reductoisomerase</shortName>
        <ecNumber evidence="9">1.1.1.267</ecNumber>
    </recommendedName>
    <alternativeName>
        <fullName evidence="9">1-deoxyxylulose-5-phosphate reductoisomerase</fullName>
    </alternativeName>
    <alternativeName>
        <fullName evidence="9">2-C-methyl-D-erythritol 4-phosphate synthase</fullName>
    </alternativeName>
</protein>
<dbReference type="GO" id="GO:0016853">
    <property type="term" value="F:isomerase activity"/>
    <property type="evidence" value="ECO:0007669"/>
    <property type="project" value="UniProtKB-KW"/>
</dbReference>
<feature type="domain" description="1-deoxy-D-xylulose 5-phosphate reductoisomerase C-terminal" evidence="11">
    <location>
        <begin position="169"/>
        <end position="252"/>
    </location>
</feature>
<feature type="binding site" evidence="9">
    <location>
        <position position="244"/>
    </location>
    <ligand>
        <name>1-deoxy-D-xylulose 5-phosphate</name>
        <dbReference type="ChEBI" id="CHEBI:57792"/>
    </ligand>
</feature>
<feature type="binding site" evidence="9">
    <location>
        <position position="199"/>
    </location>
    <ligand>
        <name>1-deoxy-D-xylulose 5-phosphate</name>
        <dbReference type="ChEBI" id="CHEBI:57792"/>
    </ligand>
</feature>
<dbReference type="NCBIfam" id="NF009114">
    <property type="entry name" value="PRK12464.1"/>
    <property type="match status" value="1"/>
</dbReference>
<feature type="binding site" evidence="9">
    <location>
        <position position="37"/>
    </location>
    <ligand>
        <name>NADPH</name>
        <dbReference type="ChEBI" id="CHEBI:57783"/>
    </ligand>
</feature>
<dbReference type="UniPathway" id="UPA00056">
    <property type="reaction ID" value="UER00092"/>
</dbReference>
<evidence type="ECO:0000256" key="8">
    <source>
        <dbReference type="ARBA" id="ARBA00048543"/>
    </source>
</evidence>
<dbReference type="EMBL" id="VITR01000003">
    <property type="protein sequence ID" value="TWB44303.1"/>
    <property type="molecule type" value="Genomic_DNA"/>
</dbReference>
<comment type="pathway">
    <text evidence="1 9">Isoprenoid biosynthesis; isopentenyl diphosphate biosynthesis via DXP pathway; isopentenyl diphosphate from 1-deoxy-D-xylulose 5-phosphate: step 1/6.</text>
</comment>
<dbReference type="PANTHER" id="PTHR30525:SF0">
    <property type="entry name" value="1-DEOXY-D-XYLULOSE 5-PHOSPHATE REDUCTOISOMERASE, CHLOROPLASTIC"/>
    <property type="match status" value="1"/>
</dbReference>
<evidence type="ECO:0000256" key="2">
    <source>
        <dbReference type="ARBA" id="ARBA00006825"/>
    </source>
</evidence>
<evidence type="ECO:0000256" key="6">
    <source>
        <dbReference type="ARBA" id="ARBA00023211"/>
    </source>
</evidence>
<feature type="binding site" evidence="9">
    <location>
        <position position="235"/>
    </location>
    <ligand>
        <name>1-deoxy-D-xylulose 5-phosphate</name>
        <dbReference type="ChEBI" id="CHEBI:57792"/>
    </ligand>
</feature>
<feature type="binding site" evidence="9">
    <location>
        <position position="36"/>
    </location>
    <ligand>
        <name>NADPH</name>
        <dbReference type="ChEBI" id="CHEBI:57783"/>
    </ligand>
</feature>
<feature type="domain" description="1-deoxy-D-xylulose 5-phosphate reductoisomerase N-terminal" evidence="10">
    <location>
        <begin position="30"/>
        <end position="155"/>
    </location>
</feature>
<dbReference type="Proteomes" id="UP000315751">
    <property type="component" value="Unassembled WGS sequence"/>
</dbReference>
<dbReference type="InterPro" id="IPR036291">
    <property type="entry name" value="NAD(P)-bd_dom_sf"/>
</dbReference>
<keyword evidence="9" id="KW-0460">Magnesium</keyword>
<keyword evidence="4 9" id="KW-0521">NADP</keyword>
<keyword evidence="7 9" id="KW-0414">Isoprene biosynthesis</keyword>
<evidence type="ECO:0000256" key="5">
    <source>
        <dbReference type="ARBA" id="ARBA00023002"/>
    </source>
</evidence>
<feature type="binding site" evidence="9">
    <location>
        <position position="63"/>
    </location>
    <ligand>
        <name>NADPH</name>
        <dbReference type="ChEBI" id="CHEBI:57783"/>
    </ligand>
</feature>
<evidence type="ECO:0000259" key="12">
    <source>
        <dbReference type="Pfam" id="PF13288"/>
    </source>
</evidence>
<comment type="caution">
    <text evidence="9">Lacks conserved residue(s) required for the propagation of feature annotation.</text>
</comment>
<feature type="binding site" evidence="9">
    <location>
        <position position="228"/>
    </location>
    <ligand>
        <name>NADPH</name>
        <dbReference type="ChEBI" id="CHEBI:57783"/>
    </ligand>
</feature>
<keyword evidence="5 9" id="KW-0560">Oxidoreductase</keyword>
<comment type="function">
    <text evidence="9">Catalyzes the NADPH-dependent rearrangement and reduction of 1-deoxy-D-xylulose-5-phosphate (DXP) to 2-C-methyl-D-erythritol 4-phosphate (MEP).</text>
</comment>
<feature type="binding site" evidence="9">
    <location>
        <position position="147"/>
    </location>
    <ligand>
        <name>NADPH</name>
        <dbReference type="ChEBI" id="CHEBI:57783"/>
    </ligand>
</feature>
<keyword evidence="13" id="KW-0413">Isomerase</keyword>
<dbReference type="GO" id="GO:0070402">
    <property type="term" value="F:NADPH binding"/>
    <property type="evidence" value="ECO:0007669"/>
    <property type="project" value="InterPro"/>
</dbReference>
<organism evidence="13 14">
    <name type="scientific">Nitrospirillum amazonense</name>
    <dbReference type="NCBI Taxonomy" id="28077"/>
    <lineage>
        <taxon>Bacteria</taxon>
        <taxon>Pseudomonadati</taxon>
        <taxon>Pseudomonadota</taxon>
        <taxon>Alphaproteobacteria</taxon>
        <taxon>Rhodospirillales</taxon>
        <taxon>Azospirillaceae</taxon>
        <taxon>Nitrospirillum</taxon>
    </lineage>
</organism>
<feature type="binding site" evidence="9">
    <location>
        <position position="175"/>
    </location>
    <ligand>
        <name>1-deoxy-D-xylulose 5-phosphate</name>
        <dbReference type="ChEBI" id="CHEBI:57792"/>
    </ligand>
</feature>
<evidence type="ECO:0000313" key="14">
    <source>
        <dbReference type="Proteomes" id="UP000315751"/>
    </source>
</evidence>
<keyword evidence="6 9" id="KW-0464">Manganese</keyword>
<dbReference type="AlphaFoldDB" id="A0A560HD36"/>
<feature type="binding site" evidence="9">
    <location>
        <position position="175"/>
    </location>
    <ligand>
        <name>Mn(2+)</name>
        <dbReference type="ChEBI" id="CHEBI:29035"/>
    </ligand>
</feature>
<gene>
    <name evidence="9" type="primary">dxr</name>
    <name evidence="13" type="ORF">FBZ90_103210</name>
</gene>
<evidence type="ECO:0000256" key="3">
    <source>
        <dbReference type="ARBA" id="ARBA00022723"/>
    </source>
</evidence>
<comment type="cofactor">
    <cofactor evidence="9">
        <name>Mg(2+)</name>
        <dbReference type="ChEBI" id="CHEBI:18420"/>
    </cofactor>
    <cofactor evidence="9">
        <name>Mn(2+)</name>
        <dbReference type="ChEBI" id="CHEBI:29035"/>
    </cofactor>
</comment>
<proteinExistence type="inferred from homology"/>
<evidence type="ECO:0000259" key="10">
    <source>
        <dbReference type="Pfam" id="PF02670"/>
    </source>
</evidence>
<dbReference type="InterPro" id="IPR003821">
    <property type="entry name" value="DXP_reductoisomerase"/>
</dbReference>
<dbReference type="PANTHER" id="PTHR30525">
    <property type="entry name" value="1-DEOXY-D-XYLULOSE 5-PHOSPHATE REDUCTOISOMERASE"/>
    <property type="match status" value="1"/>
</dbReference>
<dbReference type="RefSeq" id="WP_246130177.1">
    <property type="nucleotide sequence ID" value="NZ_VITR01000003.1"/>
</dbReference>
<dbReference type="Pfam" id="PF02670">
    <property type="entry name" value="DXP_reductoisom"/>
    <property type="match status" value="1"/>
</dbReference>
<feature type="binding site" evidence="9">
    <location>
        <position position="173"/>
    </location>
    <ligand>
        <name>Mn(2+)</name>
        <dbReference type="ChEBI" id="CHEBI:29035"/>
    </ligand>
</feature>
<dbReference type="GO" id="GO:0030145">
    <property type="term" value="F:manganese ion binding"/>
    <property type="evidence" value="ECO:0007669"/>
    <property type="project" value="TreeGrafter"/>
</dbReference>
<dbReference type="InterPro" id="IPR013512">
    <property type="entry name" value="DXP_reductoisomerase_N"/>
</dbReference>
<feature type="binding site" evidence="9">
    <location>
        <position position="240"/>
    </location>
    <ligand>
        <name>1-deoxy-D-xylulose 5-phosphate</name>
        <dbReference type="ChEBI" id="CHEBI:57792"/>
    </ligand>
</feature>
<dbReference type="SUPFAM" id="SSF55347">
    <property type="entry name" value="Glyceraldehyde-3-phosphate dehydrogenase-like, C-terminal domain"/>
    <property type="match status" value="1"/>
</dbReference>
<feature type="binding site" evidence="9">
    <location>
        <position position="38"/>
    </location>
    <ligand>
        <name>NADPH</name>
        <dbReference type="ChEBI" id="CHEBI:57783"/>
    </ligand>
</feature>
<feature type="binding site" evidence="9">
    <location>
        <position position="174"/>
    </location>
    <ligand>
        <name>1-deoxy-D-xylulose 5-phosphate</name>
        <dbReference type="ChEBI" id="CHEBI:57792"/>
    </ligand>
</feature>
<dbReference type="Pfam" id="PF08436">
    <property type="entry name" value="DXP_redisom_C"/>
    <property type="match status" value="1"/>
</dbReference>
<dbReference type="Gene3D" id="1.10.1740.10">
    <property type="match status" value="1"/>
</dbReference>
<evidence type="ECO:0000259" key="11">
    <source>
        <dbReference type="Pfam" id="PF08436"/>
    </source>
</evidence>
<dbReference type="NCBIfam" id="TIGR00243">
    <property type="entry name" value="Dxr"/>
    <property type="match status" value="1"/>
</dbReference>
<dbReference type="GO" id="GO:0051484">
    <property type="term" value="P:isopentenyl diphosphate biosynthetic process, methylerythritol 4-phosphate pathway involved in terpenoid biosynthetic process"/>
    <property type="evidence" value="ECO:0007669"/>
    <property type="project" value="TreeGrafter"/>
</dbReference>
<dbReference type="Gene3D" id="3.40.50.720">
    <property type="entry name" value="NAD(P)-binding Rossmann-like Domain"/>
    <property type="match status" value="1"/>
</dbReference>
<dbReference type="GO" id="GO:0030604">
    <property type="term" value="F:1-deoxy-D-xylulose-5-phosphate reductoisomerase activity"/>
    <property type="evidence" value="ECO:0007669"/>
    <property type="project" value="UniProtKB-UniRule"/>
</dbReference>
<comment type="similarity">
    <text evidence="2 9">Belongs to the DXR family.</text>
</comment>
<feature type="binding site" evidence="9">
    <location>
        <position position="149"/>
    </location>
    <ligand>
        <name>NADPH</name>
        <dbReference type="ChEBI" id="CHEBI:57783"/>
    </ligand>
</feature>
<feature type="domain" description="DXP reductoisomerase C-terminal" evidence="12">
    <location>
        <begin position="284"/>
        <end position="400"/>
    </location>
</feature>
<evidence type="ECO:0000256" key="9">
    <source>
        <dbReference type="HAMAP-Rule" id="MF_00183"/>
    </source>
</evidence>
<evidence type="ECO:0000256" key="1">
    <source>
        <dbReference type="ARBA" id="ARBA00005094"/>
    </source>
</evidence>
<dbReference type="SUPFAM" id="SSF69055">
    <property type="entry name" value="1-deoxy-D-xylulose-5-phosphate reductoisomerase, C-terminal domain"/>
    <property type="match status" value="1"/>
</dbReference>
<reference evidence="13 14" key="1">
    <citation type="submission" date="2019-06" db="EMBL/GenBank/DDBJ databases">
        <title>Genomic Encyclopedia of Type Strains, Phase IV (KMG-V): Genome sequencing to study the core and pangenomes of soil and plant-associated prokaryotes.</title>
        <authorList>
            <person name="Whitman W."/>
        </authorList>
    </citation>
    <scope>NUCLEOTIDE SEQUENCE [LARGE SCALE GENOMIC DNA]</scope>
    <source>
        <strain evidence="13 14">BR 11622</strain>
    </source>
</reference>
<name>A0A560HD36_9PROT</name>
<feature type="binding site" evidence="9">
    <location>
        <position position="241"/>
    </location>
    <ligand>
        <name>1-deoxy-D-xylulose 5-phosphate</name>
        <dbReference type="ChEBI" id="CHEBI:57792"/>
    </ligand>
</feature>
<feature type="binding site" evidence="9">
    <location>
        <position position="222"/>
    </location>
    <ligand>
        <name>1-deoxy-D-xylulose 5-phosphate</name>
        <dbReference type="ChEBI" id="CHEBI:57792"/>
    </ligand>
</feature>
<sequence>MVVSSLQAVAAAQVAVPEGAAVPTPATRTVTILGSTGSVGCNTVELVAADPEQYQVEALVARKNVDLLARQAKELRAKAAVVADEAHYAALKDALSGTGIEVAAGAQAVVDAAARPADWVMAAIVGAAGMEPTLAAARRGATVAFANKEVLVCAGALMMAEVKRHGATLLPVDSEHSAIFQVFDSERVDGVSRLILTASGGPFRNKSREDMARATVKEAVAHPTWDMGAKISVDSATMMNKGLEVIEAHHLFGMPEDKIDVLVHPQSVVHSLVEYVDGSVLAQLGTPDMRTPIAVALGWPRRIATPGERLNLVTSGHLEFYAPDPEKFPALRLAREAMRAGGCAACVMNAANEIAVAAFLDGRIGFLDIERIVEHTMTTVPHSRLNSLDDVREVDTVARRIASEAIQAR</sequence>
<evidence type="ECO:0000256" key="4">
    <source>
        <dbReference type="ARBA" id="ARBA00022857"/>
    </source>
</evidence>
<dbReference type="Pfam" id="PF13288">
    <property type="entry name" value="DXPR_C"/>
    <property type="match status" value="1"/>
</dbReference>
<comment type="caution">
    <text evidence="13">The sequence shown here is derived from an EMBL/GenBank/DDBJ whole genome shotgun (WGS) entry which is preliminary data.</text>
</comment>
<feature type="binding site" evidence="9">
    <location>
        <position position="39"/>
    </location>
    <ligand>
        <name>NADPH</name>
        <dbReference type="ChEBI" id="CHEBI:57783"/>
    </ligand>
</feature>
<keyword evidence="3 9" id="KW-0479">Metal-binding</keyword>
<accession>A0A560HD36</accession>
<comment type="catalytic activity">
    <reaction evidence="8">
        <text>2-C-methyl-D-erythritol 4-phosphate + NADP(+) = 1-deoxy-D-xylulose 5-phosphate + NADPH + H(+)</text>
        <dbReference type="Rhea" id="RHEA:13717"/>
        <dbReference type="ChEBI" id="CHEBI:15378"/>
        <dbReference type="ChEBI" id="CHEBI:57783"/>
        <dbReference type="ChEBI" id="CHEBI:57792"/>
        <dbReference type="ChEBI" id="CHEBI:58262"/>
        <dbReference type="ChEBI" id="CHEBI:58349"/>
        <dbReference type="EC" id="1.1.1.267"/>
    </reaction>
    <physiologicalReaction direction="right-to-left" evidence="8">
        <dbReference type="Rhea" id="RHEA:13719"/>
    </physiologicalReaction>
</comment>
<dbReference type="FunFam" id="3.40.50.720:FF:000045">
    <property type="entry name" value="1-deoxy-D-xylulose 5-phosphate reductoisomerase"/>
    <property type="match status" value="1"/>
</dbReference>
<dbReference type="InterPro" id="IPR013644">
    <property type="entry name" value="DXP_reductoisomerase_C"/>
</dbReference>
<dbReference type="SUPFAM" id="SSF51735">
    <property type="entry name" value="NAD(P)-binding Rossmann-fold domains"/>
    <property type="match status" value="1"/>
</dbReference>
<evidence type="ECO:0000256" key="7">
    <source>
        <dbReference type="ARBA" id="ARBA00023229"/>
    </source>
</evidence>
<keyword evidence="14" id="KW-1185">Reference proteome</keyword>
<dbReference type="PIRSF" id="PIRSF006205">
    <property type="entry name" value="Dxp_reductismrs"/>
    <property type="match status" value="1"/>
</dbReference>
<dbReference type="InterPro" id="IPR026877">
    <property type="entry name" value="DXPR_C"/>
</dbReference>
<dbReference type="InterPro" id="IPR036169">
    <property type="entry name" value="DXPR_C_sf"/>
</dbReference>
<evidence type="ECO:0000313" key="13">
    <source>
        <dbReference type="EMBL" id="TWB44303.1"/>
    </source>
</evidence>
<feature type="binding site" evidence="9">
    <location>
        <position position="148"/>
    </location>
    <ligand>
        <name>1-deoxy-D-xylulose 5-phosphate</name>
        <dbReference type="ChEBI" id="CHEBI:57792"/>
    </ligand>
</feature>
<dbReference type="EC" id="1.1.1.267" evidence="9"/>